<dbReference type="CDD" id="cd05233">
    <property type="entry name" value="SDR_c"/>
    <property type="match status" value="1"/>
</dbReference>
<dbReference type="InterPro" id="IPR002347">
    <property type="entry name" value="SDR_fam"/>
</dbReference>
<protein>
    <submittedName>
        <fullName evidence="3">Glucose 1-dehydrogenase</fullName>
        <ecNumber evidence="3">1.1.1.47</ecNumber>
    </submittedName>
</protein>
<dbReference type="PROSITE" id="PS00061">
    <property type="entry name" value="ADH_SHORT"/>
    <property type="match status" value="1"/>
</dbReference>
<keyword evidence="4" id="KW-1185">Reference proteome</keyword>
<keyword evidence="2 3" id="KW-0560">Oxidoreductase</keyword>
<dbReference type="Gene3D" id="3.40.50.720">
    <property type="entry name" value="NAD(P)-binding Rossmann-like Domain"/>
    <property type="match status" value="1"/>
</dbReference>
<dbReference type="InterPro" id="IPR036291">
    <property type="entry name" value="NAD(P)-bd_dom_sf"/>
</dbReference>
<proteinExistence type="inferred from homology"/>
<dbReference type="NCBIfam" id="NF009466">
    <property type="entry name" value="PRK12826.1-2"/>
    <property type="match status" value="1"/>
</dbReference>
<dbReference type="PANTHER" id="PTHR24321">
    <property type="entry name" value="DEHYDROGENASES, SHORT CHAIN"/>
    <property type="match status" value="1"/>
</dbReference>
<dbReference type="GO" id="GO:0047936">
    <property type="term" value="F:glucose 1-dehydrogenase [NAD(P)+] activity"/>
    <property type="evidence" value="ECO:0007669"/>
    <property type="project" value="UniProtKB-EC"/>
</dbReference>
<dbReference type="EC" id="1.1.1.47" evidence="3"/>
<comment type="caution">
    <text evidence="3">The sequence shown here is derived from an EMBL/GenBank/DDBJ whole genome shotgun (WGS) entry which is preliminary data.</text>
</comment>
<dbReference type="Pfam" id="PF13561">
    <property type="entry name" value="adh_short_C2"/>
    <property type="match status" value="1"/>
</dbReference>
<reference evidence="3 4" key="1">
    <citation type="submission" date="2019-11" db="EMBL/GenBank/DDBJ databases">
        <title>Draft genome sequences of five Paenibacillus species of dairy origin.</title>
        <authorList>
            <person name="Olajide A.M."/>
            <person name="Chen S."/>
            <person name="Lapointe G."/>
        </authorList>
    </citation>
    <scope>NUCLEOTIDE SEQUENCE [LARGE SCALE GENOMIC DNA]</scope>
    <source>
        <strain evidence="3 4">2CS3</strain>
    </source>
</reference>
<sequence>MVLKDKVAIITGGASGQGKASAKLFAEEGATVIFADLNEEGGKAVQQEINDAGFKAHFYKLDVSDEEAVISLVNEVKNKYGRIDVLFNNAGIGFGAKYKMASVVEADTNDWKAILDINLNSVFYFTKHVLPVMIEQKSGSVINNSSAAGLVGQPGADAYTASKGAIISLTRVWAVTYGVHNIRVNCICPGSIDTPMMTTVLDMKPEAKEYLPKITPLGRLGKPEEIANTALFLASEKAGYITGAIISVDGGWTAK</sequence>
<dbReference type="AlphaFoldDB" id="A0A7X2Z860"/>
<dbReference type="SUPFAM" id="SSF51735">
    <property type="entry name" value="NAD(P)-binding Rossmann-fold domains"/>
    <property type="match status" value="1"/>
</dbReference>
<name>A0A7X2Z860_9BACL</name>
<dbReference type="EMBL" id="WNZX01000003">
    <property type="protein sequence ID" value="MUG70041.1"/>
    <property type="molecule type" value="Genomic_DNA"/>
</dbReference>
<evidence type="ECO:0000256" key="2">
    <source>
        <dbReference type="ARBA" id="ARBA00023002"/>
    </source>
</evidence>
<dbReference type="GO" id="GO:0008206">
    <property type="term" value="P:bile acid metabolic process"/>
    <property type="evidence" value="ECO:0007669"/>
    <property type="project" value="UniProtKB-ARBA"/>
</dbReference>
<dbReference type="FunFam" id="3.40.50.720:FF:000084">
    <property type="entry name" value="Short-chain dehydrogenase reductase"/>
    <property type="match status" value="1"/>
</dbReference>
<organism evidence="3 4">
    <name type="scientific">Paenibacillus validus</name>
    <dbReference type="NCBI Taxonomy" id="44253"/>
    <lineage>
        <taxon>Bacteria</taxon>
        <taxon>Bacillati</taxon>
        <taxon>Bacillota</taxon>
        <taxon>Bacilli</taxon>
        <taxon>Bacillales</taxon>
        <taxon>Paenibacillaceae</taxon>
        <taxon>Paenibacillus</taxon>
    </lineage>
</organism>
<dbReference type="Proteomes" id="UP000450917">
    <property type="component" value="Unassembled WGS sequence"/>
</dbReference>
<accession>A0A7X2Z860</accession>
<dbReference type="NCBIfam" id="NF005559">
    <property type="entry name" value="PRK07231.1"/>
    <property type="match status" value="1"/>
</dbReference>
<evidence type="ECO:0000313" key="4">
    <source>
        <dbReference type="Proteomes" id="UP000450917"/>
    </source>
</evidence>
<evidence type="ECO:0000256" key="1">
    <source>
        <dbReference type="ARBA" id="ARBA00006484"/>
    </source>
</evidence>
<evidence type="ECO:0000313" key="3">
    <source>
        <dbReference type="EMBL" id="MUG70041.1"/>
    </source>
</evidence>
<comment type="similarity">
    <text evidence="1">Belongs to the short-chain dehydrogenases/reductases (SDR) family.</text>
</comment>
<dbReference type="PRINTS" id="PR00081">
    <property type="entry name" value="GDHRDH"/>
</dbReference>
<dbReference type="PRINTS" id="PR00080">
    <property type="entry name" value="SDRFAMILY"/>
</dbReference>
<dbReference type="PANTHER" id="PTHR24321:SF8">
    <property type="entry name" value="ESTRADIOL 17-BETA-DEHYDROGENASE 8-RELATED"/>
    <property type="match status" value="1"/>
</dbReference>
<dbReference type="InterPro" id="IPR020904">
    <property type="entry name" value="Sc_DH/Rdtase_CS"/>
</dbReference>
<gene>
    <name evidence="3" type="ORF">GNP93_05045</name>
</gene>